<dbReference type="InterPro" id="IPR051396">
    <property type="entry name" value="Bact_Antivir_Def_Nuclease"/>
</dbReference>
<dbReference type="eggNOG" id="COG3593">
    <property type="taxonomic scope" value="Bacteria"/>
</dbReference>
<accession>A0A087DMZ9</accession>
<dbReference type="SUPFAM" id="SSF52540">
    <property type="entry name" value="P-loop containing nucleoside triphosphate hydrolases"/>
    <property type="match status" value="1"/>
</dbReference>
<evidence type="ECO:0000313" key="3">
    <source>
        <dbReference type="EMBL" id="KFI96899.1"/>
    </source>
</evidence>
<dbReference type="Proteomes" id="UP000029004">
    <property type="component" value="Unassembled WGS sequence"/>
</dbReference>
<feature type="domain" description="ATPase AAA-type core" evidence="2">
    <location>
        <begin position="26"/>
        <end position="337"/>
    </location>
</feature>
<evidence type="ECO:0000259" key="1">
    <source>
        <dbReference type="Pfam" id="PF01751"/>
    </source>
</evidence>
<dbReference type="RefSeq" id="WP_084686163.1">
    <property type="nucleotide sequence ID" value="NZ_JGZP01000014.1"/>
</dbReference>
<reference evidence="3 4" key="1">
    <citation type="submission" date="2014-03" db="EMBL/GenBank/DDBJ databases">
        <title>Genomics of Bifidobacteria.</title>
        <authorList>
            <person name="Ventura M."/>
            <person name="Milani C."/>
            <person name="Lugli G.A."/>
        </authorList>
    </citation>
    <scope>NUCLEOTIDE SEQUENCE [LARGE SCALE GENOMIC DNA]</scope>
    <source>
        <strain evidence="3 4">DSM 23968</strain>
    </source>
</reference>
<dbReference type="eggNOG" id="COG1195">
    <property type="taxonomic scope" value="Bacteria"/>
</dbReference>
<dbReference type="Pfam" id="PF13304">
    <property type="entry name" value="AAA_21"/>
    <property type="match status" value="1"/>
</dbReference>
<dbReference type="OrthoDB" id="3237462at2"/>
<dbReference type="InterPro" id="IPR003959">
    <property type="entry name" value="ATPase_AAA_core"/>
</dbReference>
<evidence type="ECO:0000313" key="4">
    <source>
        <dbReference type="Proteomes" id="UP000029004"/>
    </source>
</evidence>
<dbReference type="Gene3D" id="3.40.50.300">
    <property type="entry name" value="P-loop containing nucleotide triphosphate hydrolases"/>
    <property type="match status" value="1"/>
</dbReference>
<comment type="caution">
    <text evidence="3">The sequence shown here is derived from an EMBL/GenBank/DDBJ whole genome shotgun (WGS) entry which is preliminary data.</text>
</comment>
<gene>
    <name evidence="3" type="ORF">BSTEL_1808</name>
</gene>
<dbReference type="STRING" id="762211.BSTEL_1808"/>
<sequence>MKIASMSVSNYRSIGKQTTFKIGSMTTLVGPNNEGKTNLIRALVVGMNLIRLRADYSNSDWSKSVYSPWKRYNFSHQSLGDEGYDWEFDFPLSKQKNKSGATRIRITFSLNETEVDEFVQSTGIRTNGTLPIQIDLRRDSATLSIVKQGNSKRNYENKAQSIAKFISEKINVIYVPAIRTEEQARRLLNNLLSIKMRSLFDDPQYNKLIEEINGKRNAIIEEIESTIQSSVSEYMTSVKRVHILTDRLESFSSRVLDVGIDDGFLTPLDQKGDGIKSLFTLALMQELSTEKSSAHSYLLIVDEPEAHLHPNAVRELQRILEIFSDTQQVLVATHNPIMVNREDVSSNVLVANSTAKPVQKLAKIRESLGVQVSDNLSSAEIVVLVEGPSDVRIISNVLKKKSTLFANNLLHHNIVIQDVGGTHVMINEIKRQKSNICRIISVLDNDGAGRQTRDAILASGLLPERDVFMMGFHRGDNEIENSLNPDVYCKSLTDEFGREFLPDKFRNPAIKWSDKFANFCLEVGLGDSSEDRINRAKEIVANSVVRYSGDPLIEDAKPLFKALLEVILPSRS</sequence>
<evidence type="ECO:0000259" key="2">
    <source>
        <dbReference type="Pfam" id="PF13304"/>
    </source>
</evidence>
<dbReference type="AlphaFoldDB" id="A0A087DMZ9"/>
<dbReference type="PANTHER" id="PTHR43581">
    <property type="entry name" value="ATP/GTP PHOSPHATASE"/>
    <property type="match status" value="1"/>
</dbReference>
<dbReference type="InterPro" id="IPR027417">
    <property type="entry name" value="P-loop_NTPase"/>
</dbReference>
<keyword evidence="4" id="KW-1185">Reference proteome</keyword>
<dbReference type="CDD" id="cd00188">
    <property type="entry name" value="TOPRIM"/>
    <property type="match status" value="1"/>
</dbReference>
<dbReference type="InterPro" id="IPR006171">
    <property type="entry name" value="TOPRIM_dom"/>
</dbReference>
<dbReference type="Pfam" id="PF01751">
    <property type="entry name" value="Toprim"/>
    <property type="match status" value="1"/>
</dbReference>
<organism evidence="3 4">
    <name type="scientific">Bifidobacterium stellenboschense</name>
    <dbReference type="NCBI Taxonomy" id="762211"/>
    <lineage>
        <taxon>Bacteria</taxon>
        <taxon>Bacillati</taxon>
        <taxon>Actinomycetota</taxon>
        <taxon>Actinomycetes</taxon>
        <taxon>Bifidobacteriales</taxon>
        <taxon>Bifidobacteriaceae</taxon>
        <taxon>Bifidobacterium</taxon>
    </lineage>
</organism>
<feature type="domain" description="Toprim" evidence="1">
    <location>
        <begin position="382"/>
        <end position="463"/>
    </location>
</feature>
<protein>
    <submittedName>
        <fullName evidence="3">Uncharacterized protein</fullName>
    </submittedName>
</protein>
<dbReference type="EMBL" id="JGZP01000014">
    <property type="protein sequence ID" value="KFI96899.1"/>
    <property type="molecule type" value="Genomic_DNA"/>
</dbReference>
<dbReference type="PANTHER" id="PTHR43581:SF2">
    <property type="entry name" value="EXCINUCLEASE ATPASE SUBUNIT"/>
    <property type="match status" value="1"/>
</dbReference>
<name>A0A087DMZ9_9BIFI</name>
<proteinExistence type="predicted"/>